<feature type="domain" description="B3/B4 tRNA-binding" evidence="1">
    <location>
        <begin position="60"/>
        <end position="214"/>
    </location>
</feature>
<protein>
    <submittedName>
        <fullName evidence="2">B3/B4 domain-containing protein (DNA/RNA-binding domain of Phe-tRNA-synthetase)</fullName>
    </submittedName>
</protein>
<dbReference type="STRING" id="1123285.SAMN05660235_00730"/>
<keyword evidence="3" id="KW-1185">Reference proteome</keyword>
<dbReference type="PANTHER" id="PTHR39209:SF2">
    <property type="entry name" value="CYTOPLASMIC PROTEIN"/>
    <property type="match status" value="1"/>
</dbReference>
<reference evidence="3" key="1">
    <citation type="submission" date="2016-10" db="EMBL/GenBank/DDBJ databases">
        <authorList>
            <person name="Varghese N."/>
            <person name="Submissions S."/>
        </authorList>
    </citation>
    <scope>NUCLEOTIDE SEQUENCE [LARGE SCALE GENOMIC DNA]</scope>
    <source>
        <strain evidence="3">DSM 23256</strain>
    </source>
</reference>
<dbReference type="SMART" id="SM00873">
    <property type="entry name" value="B3_4"/>
    <property type="match status" value="1"/>
</dbReference>
<sequence length="233" mass="26267">MRFEVSEDIFRLFPTACFGVVVAADFQPRELETVARLLTAAVAAAPAKFPEGVRSHPSIRVWREAFAKMQLNPNKFLSSVEALHTRVYKSGQLPQINPVVDLVNALSLKYVLPMGAHDLERMTGDMRLRLSREGDVFTPFGEQQVEVVPPGEIVYADDVEVRTRRWVWRQGEKAKIVAESRYIFFPIDGFADVNKADVLAARDELAEFVARLGGRAAVFFVDRDCPVAEWDLK</sequence>
<name>A0A1G7J335_9FIRM</name>
<dbReference type="Pfam" id="PF03483">
    <property type="entry name" value="B3_4"/>
    <property type="match status" value="1"/>
</dbReference>
<dbReference type="Proteomes" id="UP000243333">
    <property type="component" value="Unassembled WGS sequence"/>
</dbReference>
<gene>
    <name evidence="2" type="ORF">SAMN05660235_00730</name>
</gene>
<dbReference type="SUPFAM" id="SSF56037">
    <property type="entry name" value="PheT/TilS domain"/>
    <property type="match status" value="1"/>
</dbReference>
<dbReference type="InterPro" id="IPR005146">
    <property type="entry name" value="B3/B4_tRNA-bd"/>
</dbReference>
<evidence type="ECO:0000313" key="2">
    <source>
        <dbReference type="EMBL" id="SDF19286.1"/>
    </source>
</evidence>
<proteinExistence type="predicted"/>
<dbReference type="EMBL" id="FNBU01000004">
    <property type="protein sequence ID" value="SDF19286.1"/>
    <property type="molecule type" value="Genomic_DNA"/>
</dbReference>
<dbReference type="AlphaFoldDB" id="A0A1G7J335"/>
<organism evidence="2 3">
    <name type="scientific">Sporolituus thermophilus DSM 23256</name>
    <dbReference type="NCBI Taxonomy" id="1123285"/>
    <lineage>
        <taxon>Bacteria</taxon>
        <taxon>Bacillati</taxon>
        <taxon>Bacillota</taxon>
        <taxon>Negativicutes</taxon>
        <taxon>Selenomonadales</taxon>
        <taxon>Sporomusaceae</taxon>
        <taxon>Sporolituus</taxon>
    </lineage>
</organism>
<evidence type="ECO:0000259" key="1">
    <source>
        <dbReference type="SMART" id="SM00873"/>
    </source>
</evidence>
<dbReference type="Gene3D" id="3.50.40.10">
    <property type="entry name" value="Phenylalanyl-trna Synthetase, Chain B, domain 3"/>
    <property type="match status" value="1"/>
</dbReference>
<accession>A0A1G7J335</accession>
<dbReference type="GO" id="GO:0003723">
    <property type="term" value="F:RNA binding"/>
    <property type="evidence" value="ECO:0007669"/>
    <property type="project" value="InterPro"/>
</dbReference>
<evidence type="ECO:0000313" key="3">
    <source>
        <dbReference type="Proteomes" id="UP000243333"/>
    </source>
</evidence>
<dbReference type="RefSeq" id="WP_093688221.1">
    <property type="nucleotide sequence ID" value="NZ_FNBU01000004.1"/>
</dbReference>
<dbReference type="PANTHER" id="PTHR39209">
    <property type="match status" value="1"/>
</dbReference>
<dbReference type="GO" id="GO:0004826">
    <property type="term" value="F:phenylalanine-tRNA ligase activity"/>
    <property type="evidence" value="ECO:0007669"/>
    <property type="project" value="InterPro"/>
</dbReference>
<dbReference type="InterPro" id="IPR020825">
    <property type="entry name" value="Phe-tRNA_synthase-like_B3/B4"/>
</dbReference>
<dbReference type="OrthoDB" id="276580at2"/>